<evidence type="ECO:0000256" key="1">
    <source>
        <dbReference type="ARBA" id="ARBA00022801"/>
    </source>
</evidence>
<reference evidence="3 4" key="1">
    <citation type="journal article" date="2015" name="Genome Announc.">
        <title>Expanding the biotechnology potential of lactobacilli through comparative genomics of 213 strains and associated genera.</title>
        <authorList>
            <person name="Sun Z."/>
            <person name="Harris H.M."/>
            <person name="McCann A."/>
            <person name="Guo C."/>
            <person name="Argimon S."/>
            <person name="Zhang W."/>
            <person name="Yang X."/>
            <person name="Jeffery I.B."/>
            <person name="Cooney J.C."/>
            <person name="Kagawa T.F."/>
            <person name="Liu W."/>
            <person name="Song Y."/>
            <person name="Salvetti E."/>
            <person name="Wrobel A."/>
            <person name="Rasinkangas P."/>
            <person name="Parkhill J."/>
            <person name="Rea M.C."/>
            <person name="O'Sullivan O."/>
            <person name="Ritari J."/>
            <person name="Douillard F.P."/>
            <person name="Paul Ross R."/>
            <person name="Yang R."/>
            <person name="Briner A.E."/>
            <person name="Felis G.E."/>
            <person name="de Vos W.M."/>
            <person name="Barrangou R."/>
            <person name="Klaenhammer T.R."/>
            <person name="Caufield P.W."/>
            <person name="Cui Y."/>
            <person name="Zhang H."/>
            <person name="O'Toole P.W."/>
        </authorList>
    </citation>
    <scope>NUCLEOTIDE SEQUENCE [LARGE SCALE GENOMIC DNA]</scope>
    <source>
        <strain evidence="3 4">DSM 15946</strain>
    </source>
</reference>
<sequence>MWQDKYQQTLAQLEALVHDQVVPALSYALFEGDQVWTKEQGWAQLQPTREALQPGMFYDLASLTKVLATTPVIAWLVQEGQLRWDDPVQKYLPELKGQSVTLRELLTHTAAIEGYIPHRERLNQTELLTALLQTEQFGPNAKRNICYTDLGLIFAGLIAERVTGVPIQTLATRVLFTPLGLASELTFRPQPNETVPTAITAHRGLLRGEVHDPKAAVLKEHCGSAGLFGTLTGVLTYVQALITTNLNGLLTPASVAMMFSDQTALPGEHHRAMGWKLFTSRGTPRHLIASHTGFTGTFLLIDQQTKQGLIGLTNRVHPTGHNQAYLARRDQLFATYLNEQAQLE</sequence>
<feature type="domain" description="Beta-lactamase-related" evidence="2">
    <location>
        <begin position="13"/>
        <end position="328"/>
    </location>
</feature>
<comment type="caution">
    <text evidence="3">The sequence shown here is derived from an EMBL/GenBank/DDBJ whole genome shotgun (WGS) entry which is preliminary data.</text>
</comment>
<protein>
    <submittedName>
        <fullName evidence="3">Beta-lactamase</fullName>
    </submittedName>
</protein>
<accession>A0A0R1UFI2</accession>
<dbReference type="AlphaFoldDB" id="A0A0R1UFI2"/>
<proteinExistence type="predicted"/>
<dbReference type="Pfam" id="PF00144">
    <property type="entry name" value="Beta-lactamase"/>
    <property type="match status" value="1"/>
</dbReference>
<dbReference type="EMBL" id="AZFK01000011">
    <property type="protein sequence ID" value="KRL92109.1"/>
    <property type="molecule type" value="Genomic_DNA"/>
</dbReference>
<evidence type="ECO:0000313" key="3">
    <source>
        <dbReference type="EMBL" id="KRL92109.1"/>
    </source>
</evidence>
<evidence type="ECO:0000313" key="4">
    <source>
        <dbReference type="Proteomes" id="UP000050816"/>
    </source>
</evidence>
<dbReference type="Gene3D" id="3.40.710.10">
    <property type="entry name" value="DD-peptidase/beta-lactamase superfamily"/>
    <property type="match status" value="1"/>
</dbReference>
<dbReference type="InterPro" id="IPR001466">
    <property type="entry name" value="Beta-lactam-related"/>
</dbReference>
<dbReference type="PANTHER" id="PTHR43283">
    <property type="entry name" value="BETA-LACTAMASE-RELATED"/>
    <property type="match status" value="1"/>
</dbReference>
<evidence type="ECO:0000259" key="2">
    <source>
        <dbReference type="Pfam" id="PF00144"/>
    </source>
</evidence>
<dbReference type="SUPFAM" id="SSF56601">
    <property type="entry name" value="beta-lactamase/transpeptidase-like"/>
    <property type="match status" value="1"/>
</dbReference>
<organism evidence="3 4">
    <name type="scientific">Limosilactobacillus ingluviei DSM 15946</name>
    <dbReference type="NCBI Taxonomy" id="1423760"/>
    <lineage>
        <taxon>Bacteria</taxon>
        <taxon>Bacillati</taxon>
        <taxon>Bacillota</taxon>
        <taxon>Bacilli</taxon>
        <taxon>Lactobacillales</taxon>
        <taxon>Lactobacillaceae</taxon>
        <taxon>Limosilactobacillus</taxon>
    </lineage>
</organism>
<dbReference type="GO" id="GO:0016787">
    <property type="term" value="F:hydrolase activity"/>
    <property type="evidence" value="ECO:0007669"/>
    <property type="project" value="UniProtKB-KW"/>
</dbReference>
<dbReference type="RefSeq" id="WP_235807566.1">
    <property type="nucleotide sequence ID" value="NZ_AZFK01000011.1"/>
</dbReference>
<dbReference type="InterPro" id="IPR050789">
    <property type="entry name" value="Diverse_Enzym_Activities"/>
</dbReference>
<keyword evidence="1" id="KW-0378">Hydrolase</keyword>
<dbReference type="PANTHER" id="PTHR43283:SF11">
    <property type="entry name" value="BETA-LACTAMASE-RELATED DOMAIN-CONTAINING PROTEIN"/>
    <property type="match status" value="1"/>
</dbReference>
<name>A0A0R1UFI2_9LACO</name>
<dbReference type="InterPro" id="IPR012338">
    <property type="entry name" value="Beta-lactam/transpept-like"/>
</dbReference>
<gene>
    <name evidence="3" type="ORF">FC43_GL000454</name>
</gene>
<dbReference type="Proteomes" id="UP000050816">
    <property type="component" value="Unassembled WGS sequence"/>
</dbReference>
<dbReference type="PATRIC" id="fig|1423760.3.peg.473"/>